<comment type="cofactor">
    <cofactor evidence="1">
        <name>Fe(2+)</name>
        <dbReference type="ChEBI" id="CHEBI:29033"/>
    </cofactor>
</comment>
<proteinExistence type="predicted"/>
<feature type="binding site" evidence="2">
    <location>
        <position position="175"/>
    </location>
    <ligand>
        <name>2-oxoglutarate</name>
        <dbReference type="ChEBI" id="CHEBI:16810"/>
    </ligand>
</feature>
<evidence type="ECO:0000256" key="2">
    <source>
        <dbReference type="PIRSR" id="PIRSR632852-1"/>
    </source>
</evidence>
<accession>A0A816F6P3</accession>
<feature type="binding site" evidence="2">
    <location>
        <position position="178"/>
    </location>
    <ligand>
        <name>substrate</name>
    </ligand>
</feature>
<feature type="binding site" evidence="2">
    <location>
        <position position="163"/>
    </location>
    <ligand>
        <name>2-oxoglutarate</name>
        <dbReference type="ChEBI" id="CHEBI:16810"/>
    </ligand>
</feature>
<feature type="binding site" evidence="2">
    <location>
        <position position="165"/>
    </location>
    <ligand>
        <name>2-oxoglutarate</name>
        <dbReference type="ChEBI" id="CHEBI:16810"/>
    </ligand>
</feature>
<dbReference type="Proteomes" id="UP000663828">
    <property type="component" value="Unassembled WGS sequence"/>
</dbReference>
<dbReference type="EMBL" id="CAJNOR010010651">
    <property type="protein sequence ID" value="CAF1655601.1"/>
    <property type="molecule type" value="Genomic_DNA"/>
</dbReference>
<organism evidence="4 5">
    <name type="scientific">Adineta ricciae</name>
    <name type="common">Rotifer</name>
    <dbReference type="NCBI Taxonomy" id="249248"/>
    <lineage>
        <taxon>Eukaryota</taxon>
        <taxon>Metazoa</taxon>
        <taxon>Spiralia</taxon>
        <taxon>Gnathifera</taxon>
        <taxon>Rotifera</taxon>
        <taxon>Eurotatoria</taxon>
        <taxon>Bdelloidea</taxon>
        <taxon>Adinetida</taxon>
        <taxon>Adinetidae</taxon>
        <taxon>Adineta</taxon>
    </lineage>
</organism>
<evidence type="ECO:0000259" key="3">
    <source>
        <dbReference type="PROSITE" id="PS51471"/>
    </source>
</evidence>
<dbReference type="Pfam" id="PF13532">
    <property type="entry name" value="2OG-FeII_Oxy_2"/>
    <property type="match status" value="1"/>
</dbReference>
<evidence type="ECO:0000313" key="4">
    <source>
        <dbReference type="EMBL" id="CAF1655601.1"/>
    </source>
</evidence>
<dbReference type="InterPro" id="IPR037151">
    <property type="entry name" value="AlkB-like_sf"/>
</dbReference>
<feature type="binding site" evidence="2">
    <location>
        <position position="233"/>
    </location>
    <ligand>
        <name>2-oxoglutarate</name>
        <dbReference type="ChEBI" id="CHEBI:16810"/>
    </ligand>
</feature>
<dbReference type="GO" id="GO:0008198">
    <property type="term" value="F:ferrous iron binding"/>
    <property type="evidence" value="ECO:0007669"/>
    <property type="project" value="TreeGrafter"/>
</dbReference>
<dbReference type="AlphaFoldDB" id="A0A816F6P3"/>
<protein>
    <recommendedName>
        <fullName evidence="3">Fe2OG dioxygenase domain-containing protein</fullName>
    </recommendedName>
</protein>
<dbReference type="GO" id="GO:0051747">
    <property type="term" value="F:cytosine C-5 DNA demethylase activity"/>
    <property type="evidence" value="ECO:0007669"/>
    <property type="project" value="TreeGrafter"/>
</dbReference>
<dbReference type="InterPro" id="IPR027450">
    <property type="entry name" value="AlkB-like"/>
</dbReference>
<evidence type="ECO:0000256" key="1">
    <source>
        <dbReference type="ARBA" id="ARBA00001954"/>
    </source>
</evidence>
<feature type="domain" description="Fe2OG dioxygenase" evidence="3">
    <location>
        <begin position="156"/>
        <end position="254"/>
    </location>
</feature>
<dbReference type="GO" id="GO:0035516">
    <property type="term" value="F:broad specificity oxidative DNA demethylase activity"/>
    <property type="evidence" value="ECO:0007669"/>
    <property type="project" value="TreeGrafter"/>
</dbReference>
<gene>
    <name evidence="4" type="ORF">XAT740_LOCUS55848</name>
</gene>
<dbReference type="Gene3D" id="2.60.120.590">
    <property type="entry name" value="Alpha-ketoglutarate-dependent dioxygenase AlkB-like"/>
    <property type="match status" value="1"/>
</dbReference>
<dbReference type="PANTHER" id="PTHR31573">
    <property type="entry name" value="ALPHA-KETOGLUTARATE-DEPENDENT DIOXYGENASE ALKB HOMOLOG 2"/>
    <property type="match status" value="1"/>
</dbReference>
<dbReference type="GO" id="GO:0006307">
    <property type="term" value="P:DNA alkylation repair"/>
    <property type="evidence" value="ECO:0007669"/>
    <property type="project" value="TreeGrafter"/>
</dbReference>
<evidence type="ECO:0000313" key="5">
    <source>
        <dbReference type="Proteomes" id="UP000663828"/>
    </source>
</evidence>
<feature type="binding site" evidence="2">
    <location>
        <position position="249"/>
    </location>
    <ligand>
        <name>2-oxoglutarate</name>
        <dbReference type="ChEBI" id="CHEBI:16810"/>
    </ligand>
</feature>
<reference evidence="4" key="1">
    <citation type="submission" date="2021-02" db="EMBL/GenBank/DDBJ databases">
        <authorList>
            <person name="Nowell W R."/>
        </authorList>
    </citation>
    <scope>NUCLEOTIDE SEQUENCE</scope>
</reference>
<dbReference type="InterPro" id="IPR005123">
    <property type="entry name" value="Oxoglu/Fe-dep_dioxygenase_dom"/>
</dbReference>
<dbReference type="InterPro" id="IPR032852">
    <property type="entry name" value="ALKBH2"/>
</dbReference>
<feature type="binding site" evidence="2">
    <location>
        <position position="251"/>
    </location>
    <ligand>
        <name>2-oxoglutarate</name>
        <dbReference type="ChEBI" id="CHEBI:16810"/>
    </ligand>
</feature>
<comment type="caution">
    <text evidence="4">The sequence shown here is derived from an EMBL/GenBank/DDBJ whole genome shotgun (WGS) entry which is preliminary data.</text>
</comment>
<dbReference type="PANTHER" id="PTHR31573:SF1">
    <property type="entry name" value="DNA OXIDATIVE DEMETHYLASE ALKBH2"/>
    <property type="match status" value="1"/>
</dbReference>
<dbReference type="PROSITE" id="PS51471">
    <property type="entry name" value="FE2OG_OXY"/>
    <property type="match status" value="1"/>
</dbReference>
<name>A0A816F6P3_ADIRI</name>
<feature type="binding site" evidence="2">
    <location>
        <position position="245"/>
    </location>
    <ligand>
        <name>2-oxoglutarate</name>
        <dbReference type="ChEBI" id="CHEBI:16810"/>
    </ligand>
</feature>
<dbReference type="SUPFAM" id="SSF51197">
    <property type="entry name" value="Clavaminate synthase-like"/>
    <property type="match status" value="1"/>
</dbReference>
<sequence>MCSNKRKSYPPTKSNIHSFFGPSTIKKHKQQHDRSLFTYPFLDPYPPLSFTLQTNTKERRLINDKLDLDLIYITSFIPSPCDMSLYSYLLNTLPWYRVEYSKQIDRVVNIVTPRYTTVFGIDDTQQSREKYTRPPRPIPSVLEQLKQRVEEVTSAKYNFILVNFYANGQDSIAFHSDDEHWLGEEPCIGSLSLGAERDFHMKNKANESLKQNFVLNSGDLIVMRGPTQHAWVHSVPKRTSQLSGRINITFRRSFIPEGTNNYYRYNVGDGPMYRYINGKMIKYDSD</sequence>
<keyword evidence="5" id="KW-1185">Reference proteome</keyword>